<dbReference type="RefSeq" id="WP_190613779.1">
    <property type="nucleotide sequence ID" value="NZ_AP018712.1"/>
</dbReference>
<dbReference type="Gene3D" id="3.40.50.2300">
    <property type="match status" value="1"/>
</dbReference>
<dbReference type="InterPro" id="IPR003593">
    <property type="entry name" value="AAA+_ATPase"/>
</dbReference>
<evidence type="ECO:0000256" key="3">
    <source>
        <dbReference type="ARBA" id="ARBA00023015"/>
    </source>
</evidence>
<evidence type="ECO:0000313" key="10">
    <source>
        <dbReference type="Proteomes" id="UP000516361"/>
    </source>
</evidence>
<protein>
    <submittedName>
        <fullName evidence="9">Acetoacetate metabolism regulatory protein AtoC</fullName>
    </submittedName>
</protein>
<keyword evidence="6" id="KW-0597">Phosphoprotein</keyword>
<dbReference type="InterPro" id="IPR025944">
    <property type="entry name" value="Sigma_54_int_dom_CS"/>
</dbReference>
<evidence type="ECO:0000256" key="2">
    <source>
        <dbReference type="ARBA" id="ARBA00022840"/>
    </source>
</evidence>
<dbReference type="Gene3D" id="1.10.10.60">
    <property type="entry name" value="Homeodomain-like"/>
    <property type="match status" value="1"/>
</dbReference>
<reference evidence="9 10" key="1">
    <citation type="submission" date="2018-06" db="EMBL/GenBank/DDBJ databases">
        <title>Genome sequencing of Oceanotoga sp. sy52.</title>
        <authorList>
            <person name="Mori K."/>
        </authorList>
    </citation>
    <scope>NUCLEOTIDE SEQUENCE [LARGE SCALE GENOMIC DNA]</scope>
    <source>
        <strain evidence="10">sy52</strain>
    </source>
</reference>
<dbReference type="SUPFAM" id="SSF52172">
    <property type="entry name" value="CheY-like"/>
    <property type="match status" value="1"/>
</dbReference>
<dbReference type="PANTHER" id="PTHR32071:SF119">
    <property type="entry name" value="SIGMA L-DEPENDENT TRANSCRIPTIONAL REGULATOR YPLP-RELATED"/>
    <property type="match status" value="1"/>
</dbReference>
<dbReference type="PROSITE" id="PS50110">
    <property type="entry name" value="RESPONSE_REGULATORY"/>
    <property type="match status" value="1"/>
</dbReference>
<evidence type="ECO:0000256" key="4">
    <source>
        <dbReference type="ARBA" id="ARBA00023125"/>
    </source>
</evidence>
<dbReference type="InterPro" id="IPR025943">
    <property type="entry name" value="Sigma_54_int_dom_ATP-bd_2"/>
</dbReference>
<keyword evidence="5" id="KW-0804">Transcription</keyword>
<keyword evidence="1" id="KW-0547">Nucleotide-binding</keyword>
<dbReference type="PANTHER" id="PTHR32071">
    <property type="entry name" value="TRANSCRIPTIONAL REGULATORY PROTEIN"/>
    <property type="match status" value="1"/>
</dbReference>
<dbReference type="PROSITE" id="PS50045">
    <property type="entry name" value="SIGMA54_INTERACT_4"/>
    <property type="match status" value="1"/>
</dbReference>
<dbReference type="PRINTS" id="PR01590">
    <property type="entry name" value="HTHFIS"/>
</dbReference>
<dbReference type="SUPFAM" id="SSF52540">
    <property type="entry name" value="P-loop containing nucleoside triphosphate hydrolases"/>
    <property type="match status" value="1"/>
</dbReference>
<name>A0A7G1GBS6_9BACT</name>
<dbReference type="InterPro" id="IPR001789">
    <property type="entry name" value="Sig_transdc_resp-reg_receiver"/>
</dbReference>
<dbReference type="Gene3D" id="3.40.50.300">
    <property type="entry name" value="P-loop containing nucleotide triphosphate hydrolases"/>
    <property type="match status" value="1"/>
</dbReference>
<dbReference type="KEGG" id="ocy:OSSY52_14600"/>
<sequence length="438" mass="49805">MRKILIVEDDISIGSMLKKFIESKDIEVEIAENGMKAKHISKKFFPDIILLDLKLPDIYGFDLIGDIKQYTKEIIIITAHGDIDDAVRATKMGVYDFFEKPIDFIKLGTSIENIYKMLDLKEKVENKKKNSNKIIGNSNAIRSLKLKIKKIAEKNISVLLLGESGTGKEVLARSIHNLSKRKKFVAVNCGAIPEELFESELFGYEKGSFTGADTAKPGKIEMADGGTLFLDEIGDLPKNMQVKLLRVLETKEVERIGSTKSKKVDIRIIAATNRKFDEMIKNGQFRDDLFFRISVIELIIPPLRERKEDIPELANYFVMNANEDLETNVKEISKEVLDSLVNYEWPGNIRELRNIIYAMVALSDGNILTCDMLPVKLKNINKNKEFLKIPLGLNLEEVEKIYIEETLKKIGNNKTQAAKMLGISKVTLFAKLKKWKEE</sequence>
<dbReference type="Pfam" id="PF00158">
    <property type="entry name" value="Sigma54_activat"/>
    <property type="match status" value="1"/>
</dbReference>
<keyword evidence="2" id="KW-0067">ATP-binding</keyword>
<dbReference type="GO" id="GO:0000160">
    <property type="term" value="P:phosphorelay signal transduction system"/>
    <property type="evidence" value="ECO:0007669"/>
    <property type="project" value="InterPro"/>
</dbReference>
<dbReference type="InterPro" id="IPR002197">
    <property type="entry name" value="HTH_Fis"/>
</dbReference>
<feature type="domain" description="Sigma-54 factor interaction" evidence="7">
    <location>
        <begin position="134"/>
        <end position="361"/>
    </location>
</feature>
<gene>
    <name evidence="9" type="ORF">OSSY52_14600</name>
</gene>
<keyword evidence="10" id="KW-1185">Reference proteome</keyword>
<keyword evidence="4" id="KW-0238">DNA-binding</keyword>
<dbReference type="Pfam" id="PF25601">
    <property type="entry name" value="AAA_lid_14"/>
    <property type="match status" value="1"/>
</dbReference>
<dbReference type="PROSITE" id="PS00675">
    <property type="entry name" value="SIGMA54_INTERACT_1"/>
    <property type="match status" value="1"/>
</dbReference>
<dbReference type="InterPro" id="IPR011006">
    <property type="entry name" value="CheY-like_superfamily"/>
</dbReference>
<dbReference type="SUPFAM" id="SSF46689">
    <property type="entry name" value="Homeodomain-like"/>
    <property type="match status" value="1"/>
</dbReference>
<proteinExistence type="predicted"/>
<dbReference type="EMBL" id="AP018712">
    <property type="protein sequence ID" value="BBE31319.1"/>
    <property type="molecule type" value="Genomic_DNA"/>
</dbReference>
<dbReference type="InterPro" id="IPR009057">
    <property type="entry name" value="Homeodomain-like_sf"/>
</dbReference>
<feature type="domain" description="Response regulatory" evidence="8">
    <location>
        <begin position="3"/>
        <end position="115"/>
    </location>
</feature>
<dbReference type="FunFam" id="3.40.50.300:FF:000006">
    <property type="entry name" value="DNA-binding transcriptional regulator NtrC"/>
    <property type="match status" value="1"/>
</dbReference>
<dbReference type="AlphaFoldDB" id="A0A7G1GBS6"/>
<evidence type="ECO:0000259" key="8">
    <source>
        <dbReference type="PROSITE" id="PS50110"/>
    </source>
</evidence>
<evidence type="ECO:0000313" key="9">
    <source>
        <dbReference type="EMBL" id="BBE31319.1"/>
    </source>
</evidence>
<dbReference type="SMART" id="SM00382">
    <property type="entry name" value="AAA"/>
    <property type="match status" value="1"/>
</dbReference>
<accession>A0A7G1GBS6</accession>
<dbReference type="InterPro" id="IPR025662">
    <property type="entry name" value="Sigma_54_int_dom_ATP-bd_1"/>
</dbReference>
<dbReference type="Pfam" id="PF02954">
    <property type="entry name" value="HTH_8"/>
    <property type="match status" value="1"/>
</dbReference>
<dbReference type="SMART" id="SM00448">
    <property type="entry name" value="REC"/>
    <property type="match status" value="1"/>
</dbReference>
<dbReference type="Pfam" id="PF00072">
    <property type="entry name" value="Response_reg"/>
    <property type="match status" value="1"/>
</dbReference>
<dbReference type="PROSITE" id="PS00676">
    <property type="entry name" value="SIGMA54_INTERACT_2"/>
    <property type="match status" value="1"/>
</dbReference>
<dbReference type="PROSITE" id="PS00688">
    <property type="entry name" value="SIGMA54_INTERACT_3"/>
    <property type="match status" value="1"/>
</dbReference>
<dbReference type="Proteomes" id="UP000516361">
    <property type="component" value="Chromosome"/>
</dbReference>
<evidence type="ECO:0000259" key="7">
    <source>
        <dbReference type="PROSITE" id="PS50045"/>
    </source>
</evidence>
<dbReference type="InterPro" id="IPR058031">
    <property type="entry name" value="AAA_lid_NorR"/>
</dbReference>
<dbReference type="FunCoup" id="A0A7G1GBS6">
    <property type="interactions" value="58"/>
</dbReference>
<keyword evidence="3" id="KW-0805">Transcription regulation</keyword>
<evidence type="ECO:0000256" key="5">
    <source>
        <dbReference type="ARBA" id="ARBA00023163"/>
    </source>
</evidence>
<dbReference type="Gene3D" id="1.10.8.60">
    <property type="match status" value="1"/>
</dbReference>
<feature type="modified residue" description="4-aspartylphosphate" evidence="6">
    <location>
        <position position="52"/>
    </location>
</feature>
<dbReference type="GO" id="GO:0005524">
    <property type="term" value="F:ATP binding"/>
    <property type="evidence" value="ECO:0007669"/>
    <property type="project" value="UniProtKB-KW"/>
</dbReference>
<dbReference type="InterPro" id="IPR002078">
    <property type="entry name" value="Sigma_54_int"/>
</dbReference>
<dbReference type="CDD" id="cd00009">
    <property type="entry name" value="AAA"/>
    <property type="match status" value="1"/>
</dbReference>
<evidence type="ECO:0000256" key="6">
    <source>
        <dbReference type="PROSITE-ProRule" id="PRU00169"/>
    </source>
</evidence>
<evidence type="ECO:0000256" key="1">
    <source>
        <dbReference type="ARBA" id="ARBA00022741"/>
    </source>
</evidence>
<dbReference type="InParanoid" id="A0A7G1GBS6"/>
<dbReference type="InterPro" id="IPR027417">
    <property type="entry name" value="P-loop_NTPase"/>
</dbReference>
<dbReference type="GO" id="GO:0043565">
    <property type="term" value="F:sequence-specific DNA binding"/>
    <property type="evidence" value="ECO:0007669"/>
    <property type="project" value="InterPro"/>
</dbReference>
<organism evidence="9 10">
    <name type="scientific">Tepiditoga spiralis</name>
    <dbReference type="NCBI Taxonomy" id="2108365"/>
    <lineage>
        <taxon>Bacteria</taxon>
        <taxon>Thermotogati</taxon>
        <taxon>Thermotogota</taxon>
        <taxon>Thermotogae</taxon>
        <taxon>Petrotogales</taxon>
        <taxon>Petrotogaceae</taxon>
        <taxon>Tepiditoga</taxon>
    </lineage>
</organism>
<dbReference type="GO" id="GO:0006355">
    <property type="term" value="P:regulation of DNA-templated transcription"/>
    <property type="evidence" value="ECO:0007669"/>
    <property type="project" value="InterPro"/>
</dbReference>